<feature type="compositionally biased region" description="Low complexity" evidence="10">
    <location>
        <begin position="569"/>
        <end position="580"/>
    </location>
</feature>
<protein>
    <submittedName>
        <fullName evidence="14">EGLN protein</fullName>
    </submittedName>
</protein>
<feature type="region of interest" description="Disordered" evidence="10">
    <location>
        <begin position="566"/>
        <end position="598"/>
    </location>
</feature>
<dbReference type="Pfam" id="PF26060">
    <property type="entry name" value="TGFBR3_N"/>
    <property type="match status" value="2"/>
</dbReference>
<evidence type="ECO:0000313" key="15">
    <source>
        <dbReference type="Proteomes" id="UP000565754"/>
    </source>
</evidence>
<dbReference type="Proteomes" id="UP000565754">
    <property type="component" value="Unassembled WGS sequence"/>
</dbReference>
<evidence type="ECO:0000259" key="13">
    <source>
        <dbReference type="Pfam" id="PF26060"/>
    </source>
</evidence>
<feature type="non-terminal residue" evidence="14">
    <location>
        <position position="1"/>
    </location>
</feature>
<keyword evidence="6 11" id="KW-1133">Transmembrane helix</keyword>
<keyword evidence="8" id="KW-1015">Disulfide bond</keyword>
<organism evidence="14 15">
    <name type="scientific">Oenanthe oenanthe</name>
    <name type="common">Northern wheatear</name>
    <dbReference type="NCBI Taxonomy" id="279966"/>
    <lineage>
        <taxon>Eukaryota</taxon>
        <taxon>Metazoa</taxon>
        <taxon>Chordata</taxon>
        <taxon>Craniata</taxon>
        <taxon>Vertebrata</taxon>
        <taxon>Euteleostomi</taxon>
        <taxon>Archelosauria</taxon>
        <taxon>Archosauria</taxon>
        <taxon>Dinosauria</taxon>
        <taxon>Saurischia</taxon>
        <taxon>Theropoda</taxon>
        <taxon>Coelurosauria</taxon>
        <taxon>Aves</taxon>
        <taxon>Neognathae</taxon>
        <taxon>Neoaves</taxon>
        <taxon>Telluraves</taxon>
        <taxon>Australaves</taxon>
        <taxon>Passeriformes</taxon>
        <taxon>Muscicapidae</taxon>
        <taxon>Oenanthe</taxon>
    </lineage>
</organism>
<evidence type="ECO:0000256" key="10">
    <source>
        <dbReference type="SAM" id="MobiDB-lite"/>
    </source>
</evidence>
<dbReference type="AlphaFoldDB" id="A0A7L1DWV2"/>
<gene>
    <name evidence="14" type="primary">Eng</name>
    <name evidence="14" type="ORF">OENOEN_R10796</name>
</gene>
<feature type="domain" description="TGFBR3/Endoglin-like N-terminal" evidence="13">
    <location>
        <begin position="31"/>
        <end position="184"/>
    </location>
</feature>
<comment type="caution">
    <text evidence="14">The sequence shown here is derived from an EMBL/GenBank/DDBJ whole genome shotgun (WGS) entry which is preliminary data.</text>
</comment>
<keyword evidence="15" id="KW-1185">Reference proteome</keyword>
<evidence type="ECO:0000256" key="5">
    <source>
        <dbReference type="ARBA" id="ARBA00022729"/>
    </source>
</evidence>
<evidence type="ECO:0000256" key="9">
    <source>
        <dbReference type="ARBA" id="ARBA00023180"/>
    </source>
</evidence>
<feature type="domain" description="TGFBR3/Endoglin-like N-terminal" evidence="13">
    <location>
        <begin position="190"/>
        <end position="310"/>
    </location>
</feature>
<dbReference type="InterPro" id="IPR058899">
    <property type="entry name" value="TGFBR3/Endoglin-like_N"/>
</dbReference>
<keyword evidence="3" id="KW-0597">Phosphoprotein</keyword>
<evidence type="ECO:0000256" key="3">
    <source>
        <dbReference type="ARBA" id="ARBA00022553"/>
    </source>
</evidence>
<sequence>SLVFRPDPGRAEGCDLQLVTAKPTITLSYATSTVPRGCVSNSSMDTGHEVHVLSIKWSEVSKRGPSASPQSFLHCHFTLSPQHCHPVTVLRRDGLCPSPWLRLSLGPQDAHLSPETIRAPNPEPPLVSSDLLAWALATYGGITSYSELQDPRSVQLHLGEDAHSPPECVPQEPFNAVQHLETEVFFHGVKGCSRSDGQSTRAAHIIHLQSEPSSSITEVKLSVRCPRNSAGHLMLILHSKANFTWSLSSECNIHLLVSGNYKMSLFPGLLNGSLRADTEQDLIATAFEKNYSVIASYSAIPASTSISLEIHGHETVETPVTTTPLVITQPPDLPHQVLLTLKPWKCTDETMEIVIIRSHLEPIKDVVSITLRDISCQAEKNATHFMLKSPLSHCGTSLEGRGYANNELILSLAKDAVLRSVRVGFQCEIPRELFLRLFPTADFQAPQTELEINKEAFVQVLPLSQRPGWAEQHSLVCREPGGPHLCHPARVHIFPLSPQPPPLQNDTMFEKVLEVTVKDAWRPLNYHGLGLAAVLGITFGAFLIGALLTAGLWYIYSHTRPISKLQPVSSTAPASESSSTNHSIGSTQSTPCSTSSMA</sequence>
<feature type="transmembrane region" description="Helical" evidence="11">
    <location>
        <begin position="529"/>
        <end position="556"/>
    </location>
</feature>
<evidence type="ECO:0000313" key="14">
    <source>
        <dbReference type="EMBL" id="NXM81501.1"/>
    </source>
</evidence>
<feature type="compositionally biased region" description="Polar residues" evidence="10">
    <location>
        <begin position="581"/>
        <end position="598"/>
    </location>
</feature>
<keyword evidence="5" id="KW-0732">Signal</keyword>
<reference evidence="14 15" key="1">
    <citation type="submission" date="2019-09" db="EMBL/GenBank/DDBJ databases">
        <title>Bird 10,000 Genomes (B10K) Project - Family phase.</title>
        <authorList>
            <person name="Zhang G."/>
        </authorList>
    </citation>
    <scope>NUCLEOTIDE SEQUENCE [LARGE SCALE GENOMIC DNA]</scope>
    <source>
        <strain evidence="14">B10K-DU-001-74</strain>
        <tissue evidence="14">Muscle</tissue>
    </source>
</reference>
<keyword evidence="2" id="KW-1003">Cell membrane</keyword>
<dbReference type="Pfam" id="PF23344">
    <property type="entry name" value="ZP-N"/>
    <property type="match status" value="1"/>
</dbReference>
<dbReference type="EMBL" id="VXBF01002505">
    <property type="protein sequence ID" value="NXM81501.1"/>
    <property type="molecule type" value="Genomic_DNA"/>
</dbReference>
<feature type="domain" description="ZP-N" evidence="12">
    <location>
        <begin position="346"/>
        <end position="428"/>
    </location>
</feature>
<keyword evidence="7 11" id="KW-0472">Membrane</keyword>
<dbReference type="Gene3D" id="2.60.40.3210">
    <property type="entry name" value="Zona pellucida, ZP-N domain"/>
    <property type="match status" value="1"/>
</dbReference>
<evidence type="ECO:0000256" key="7">
    <source>
        <dbReference type="ARBA" id="ARBA00023136"/>
    </source>
</evidence>
<accession>A0A7L1DWV2</accession>
<evidence type="ECO:0000256" key="11">
    <source>
        <dbReference type="SAM" id="Phobius"/>
    </source>
</evidence>
<evidence type="ECO:0000256" key="2">
    <source>
        <dbReference type="ARBA" id="ARBA00022475"/>
    </source>
</evidence>
<feature type="non-terminal residue" evidence="14">
    <location>
        <position position="598"/>
    </location>
</feature>
<keyword evidence="9" id="KW-0325">Glycoprotein</keyword>
<comment type="subcellular location">
    <subcellularLocation>
        <location evidence="1">Cell membrane</location>
        <topology evidence="1">Single-pass type I membrane protein</topology>
    </subcellularLocation>
</comment>
<dbReference type="PANTHER" id="PTHR14002:SF1">
    <property type="entry name" value="ENDOGLIN"/>
    <property type="match status" value="1"/>
</dbReference>
<evidence type="ECO:0000256" key="8">
    <source>
        <dbReference type="ARBA" id="ARBA00023157"/>
    </source>
</evidence>
<evidence type="ECO:0000256" key="1">
    <source>
        <dbReference type="ARBA" id="ARBA00004251"/>
    </source>
</evidence>
<evidence type="ECO:0000256" key="4">
    <source>
        <dbReference type="ARBA" id="ARBA00022692"/>
    </source>
</evidence>
<keyword evidence="4 11" id="KW-0812">Transmembrane</keyword>
<dbReference type="GO" id="GO:0001570">
    <property type="term" value="P:vasculogenesis"/>
    <property type="evidence" value="ECO:0007669"/>
    <property type="project" value="TreeGrafter"/>
</dbReference>
<name>A0A7L1DWV2_OENON</name>
<dbReference type="InterPro" id="IPR055356">
    <property type="entry name" value="ZP-N"/>
</dbReference>
<dbReference type="PANTHER" id="PTHR14002">
    <property type="entry name" value="ENDOGLIN/TGF-BETA RECEPTOR TYPE III"/>
    <property type="match status" value="1"/>
</dbReference>
<proteinExistence type="predicted"/>
<evidence type="ECO:0000259" key="12">
    <source>
        <dbReference type="Pfam" id="PF23344"/>
    </source>
</evidence>
<evidence type="ECO:0000256" key="6">
    <source>
        <dbReference type="ARBA" id="ARBA00022989"/>
    </source>
</evidence>